<comment type="caution">
    <text evidence="1">The sequence shown here is derived from an EMBL/GenBank/DDBJ whole genome shotgun (WGS) entry which is preliminary data.</text>
</comment>
<reference evidence="1 2" key="1">
    <citation type="submission" date="2023-03" db="EMBL/GenBank/DDBJ databases">
        <title>High-quality genome of Scylla paramamosain provides insights in environmental adaptation.</title>
        <authorList>
            <person name="Zhang L."/>
        </authorList>
    </citation>
    <scope>NUCLEOTIDE SEQUENCE [LARGE SCALE GENOMIC DNA]</scope>
    <source>
        <strain evidence="1">LZ_2023a</strain>
        <tissue evidence="1">Muscle</tissue>
    </source>
</reference>
<evidence type="ECO:0000313" key="2">
    <source>
        <dbReference type="Proteomes" id="UP001487740"/>
    </source>
</evidence>
<evidence type="ECO:0000313" key="1">
    <source>
        <dbReference type="EMBL" id="KAK8373133.1"/>
    </source>
</evidence>
<keyword evidence="2" id="KW-1185">Reference proteome</keyword>
<proteinExistence type="predicted"/>
<organism evidence="1 2">
    <name type="scientific">Scylla paramamosain</name>
    <name type="common">Mud crab</name>
    <dbReference type="NCBI Taxonomy" id="85552"/>
    <lineage>
        <taxon>Eukaryota</taxon>
        <taxon>Metazoa</taxon>
        <taxon>Ecdysozoa</taxon>
        <taxon>Arthropoda</taxon>
        <taxon>Crustacea</taxon>
        <taxon>Multicrustacea</taxon>
        <taxon>Malacostraca</taxon>
        <taxon>Eumalacostraca</taxon>
        <taxon>Eucarida</taxon>
        <taxon>Decapoda</taxon>
        <taxon>Pleocyemata</taxon>
        <taxon>Brachyura</taxon>
        <taxon>Eubrachyura</taxon>
        <taxon>Portunoidea</taxon>
        <taxon>Portunidae</taxon>
        <taxon>Portuninae</taxon>
        <taxon>Scylla</taxon>
    </lineage>
</organism>
<dbReference type="AlphaFoldDB" id="A0AAW0SDL3"/>
<name>A0AAW0SDL3_SCYPA</name>
<protein>
    <submittedName>
        <fullName evidence="1">Uncharacterized protein</fullName>
    </submittedName>
</protein>
<dbReference type="EMBL" id="JARAKH010001340">
    <property type="protein sequence ID" value="KAK8373133.1"/>
    <property type="molecule type" value="Genomic_DNA"/>
</dbReference>
<dbReference type="Proteomes" id="UP001487740">
    <property type="component" value="Unassembled WGS sequence"/>
</dbReference>
<gene>
    <name evidence="1" type="ORF">O3P69_019896</name>
</gene>
<sequence>GEKNEPCLLYTVFNAITLLYLDFTLKNYDCVGDRTLAGRGDVALDIQSEGDWQKTQGSEASRELPRVKLVV</sequence>
<accession>A0AAW0SDL3</accession>
<feature type="non-terminal residue" evidence="1">
    <location>
        <position position="1"/>
    </location>
</feature>